<evidence type="ECO:0000313" key="1">
    <source>
        <dbReference type="EMBL" id="MCF7222493.1"/>
    </source>
</evidence>
<sequence length="105" mass="11843">MTLSEEFSDLASRDFHDAEIIAIHFDLRARRCNIELALPKEMDRERLPFALELTGLSAATCALDINEIVDNAKTGNVMTCRVDEERKIVRLYLTDGFVELRGEGG</sequence>
<dbReference type="EMBL" id="JAKJPO010000007">
    <property type="protein sequence ID" value="MCF7222493.1"/>
    <property type="molecule type" value="Genomic_DNA"/>
</dbReference>
<accession>A0ABS9HUX5</accession>
<organism evidence="1 2">
    <name type="scientific">Marilutibacter chinensis</name>
    <dbReference type="NCBI Taxonomy" id="2912247"/>
    <lineage>
        <taxon>Bacteria</taxon>
        <taxon>Pseudomonadati</taxon>
        <taxon>Pseudomonadota</taxon>
        <taxon>Gammaproteobacteria</taxon>
        <taxon>Lysobacterales</taxon>
        <taxon>Lysobacteraceae</taxon>
        <taxon>Marilutibacter</taxon>
    </lineage>
</organism>
<proteinExistence type="predicted"/>
<dbReference type="Proteomes" id="UP001430796">
    <property type="component" value="Unassembled WGS sequence"/>
</dbReference>
<evidence type="ECO:0000313" key="2">
    <source>
        <dbReference type="Proteomes" id="UP001430796"/>
    </source>
</evidence>
<reference evidence="1 2" key="3">
    <citation type="submission" date="2022-01" db="EMBL/GenBank/DDBJ databases">
        <authorList>
            <person name="Zhou L.Y."/>
        </authorList>
    </citation>
    <scope>NUCLEOTIDE SEQUENCE [LARGE SCALE GENOMIC DNA]</scope>
    <source>
        <strain evidence="1 2">TLK-CK17</strain>
    </source>
</reference>
<name>A0ABS9HUX5_9GAMM</name>
<dbReference type="RefSeq" id="WP_237055151.1">
    <property type="nucleotide sequence ID" value="NZ_JAKJPO010000007.1"/>
</dbReference>
<reference evidence="1 2" key="2">
    <citation type="submission" date="2022-01" db="EMBL/GenBank/DDBJ databases">
        <title>Lysobacter chinensis sp. nov., a bacterium isolated from cow dung compost.</title>
        <authorList>
            <person name="Liu Y."/>
        </authorList>
    </citation>
    <scope>NUCLEOTIDE SEQUENCE [LARGE SCALE GENOMIC DNA]</scope>
    <source>
        <strain evidence="1 2">TLK-CK17</strain>
    </source>
</reference>
<reference evidence="2" key="1">
    <citation type="submission" date="2022-01" db="EMBL/GenBank/DDBJ databases">
        <title>Lysobacter chinensis sp. nov., a bacterium isolated from cow dung compost.</title>
        <authorList>
            <person name="Zhou L.Y."/>
        </authorList>
    </citation>
    <scope>NUCLEOTIDE SEQUENCE [LARGE SCALE GENOMIC DNA]</scope>
    <source>
        <strain evidence="2">TLK-CK17</strain>
    </source>
</reference>
<gene>
    <name evidence="1" type="ORF">L3V18_11940</name>
</gene>
<keyword evidence="2" id="KW-1185">Reference proteome</keyword>
<comment type="caution">
    <text evidence="1">The sequence shown here is derived from an EMBL/GenBank/DDBJ whole genome shotgun (WGS) entry which is preliminary data.</text>
</comment>
<protein>
    <submittedName>
        <fullName evidence="1">Uncharacterized protein</fullName>
    </submittedName>
</protein>